<dbReference type="Proteomes" id="UP000673394">
    <property type="component" value="Unassembled WGS sequence"/>
</dbReference>
<dbReference type="InterPro" id="IPR023210">
    <property type="entry name" value="NADP_OxRdtase_dom"/>
</dbReference>
<dbReference type="Gene3D" id="3.20.20.100">
    <property type="entry name" value="NADP-dependent oxidoreductase domain"/>
    <property type="match status" value="1"/>
</dbReference>
<dbReference type="CDD" id="cd19082">
    <property type="entry name" value="AKR_AKR10A1_2"/>
    <property type="match status" value="1"/>
</dbReference>
<dbReference type="EMBL" id="JAGKSP010000014">
    <property type="protein sequence ID" value="MBP3966000.1"/>
    <property type="molecule type" value="Genomic_DNA"/>
</dbReference>
<accession>A0ABS5CJD5</accession>
<gene>
    <name evidence="3" type="ORF">I8J30_25175</name>
</gene>
<comment type="caution">
    <text evidence="3">The sequence shown here is derived from an EMBL/GenBank/DDBJ whole genome shotgun (WGS) entry which is preliminary data.</text>
</comment>
<feature type="domain" description="NADP-dependent oxidoreductase" evidence="2">
    <location>
        <begin position="16"/>
        <end position="318"/>
    </location>
</feature>
<name>A0ABS5CJD5_9BACL</name>
<dbReference type="InterPro" id="IPR050523">
    <property type="entry name" value="AKR_Detox_Biosynth"/>
</dbReference>
<dbReference type="PANTHER" id="PTHR43364:SF4">
    <property type="entry name" value="NAD(P)-LINKED OXIDOREDUCTASE SUPERFAMILY PROTEIN"/>
    <property type="match status" value="1"/>
</dbReference>
<organism evidence="3 4">
    <name type="scientific">Paenibacillus lignilyticus</name>
    <dbReference type="NCBI Taxonomy" id="1172615"/>
    <lineage>
        <taxon>Bacteria</taxon>
        <taxon>Bacillati</taxon>
        <taxon>Bacillota</taxon>
        <taxon>Bacilli</taxon>
        <taxon>Bacillales</taxon>
        <taxon>Paenibacillaceae</taxon>
        <taxon>Paenibacillus</taxon>
    </lineage>
</organism>
<reference evidence="3 4" key="1">
    <citation type="submission" date="2021-04" db="EMBL/GenBank/DDBJ databases">
        <title>Paenibacillus sp. DLE-14 whole genome sequence.</title>
        <authorList>
            <person name="Ham Y.J."/>
        </authorList>
    </citation>
    <scope>NUCLEOTIDE SEQUENCE [LARGE SCALE GENOMIC DNA]</scope>
    <source>
        <strain evidence="3 4">DLE-14</strain>
    </source>
</reference>
<evidence type="ECO:0000313" key="4">
    <source>
        <dbReference type="Proteomes" id="UP000673394"/>
    </source>
</evidence>
<evidence type="ECO:0000259" key="2">
    <source>
        <dbReference type="Pfam" id="PF00248"/>
    </source>
</evidence>
<dbReference type="Pfam" id="PF00248">
    <property type="entry name" value="Aldo_ket_red"/>
    <property type="match status" value="1"/>
</dbReference>
<dbReference type="RefSeq" id="WP_210662822.1">
    <property type="nucleotide sequence ID" value="NZ_JAGKSP010000014.1"/>
</dbReference>
<dbReference type="InterPro" id="IPR036812">
    <property type="entry name" value="NAD(P)_OxRdtase_dom_sf"/>
</dbReference>
<keyword evidence="1" id="KW-0560">Oxidoreductase</keyword>
<evidence type="ECO:0000256" key="1">
    <source>
        <dbReference type="ARBA" id="ARBA00023002"/>
    </source>
</evidence>
<dbReference type="SUPFAM" id="SSF51430">
    <property type="entry name" value="NAD(P)-linked oxidoreductase"/>
    <property type="match status" value="1"/>
</dbReference>
<sequence>MNKRAIPGTSIEASVICLGTSAYGGTLPKEEAFELLDLFTELGGSFLDTANVYEDWLGKGKSTSERTLGEWLRLRGCRDRMIVATKGGHPDLQTMSVSRLSKEAIVHDLEQSLGHLQTDYIDLYWLHRDDPSIPAGEILETLNEQLAAGKIRAFGCSNWTVDRIEEARQYAEQRGLKSFAASQPLWNLAVLNEGIIADPTVAIMDERSLAYYKEHGMAVVPFSSQANGFFGGRYFRGQVIQMGGSAHIVKAHYFNEASFDRLDRAKQLASELGTTASRIALAYLTSQPFPVFPIAGANKREYMLDSCAAGTLTLTKEQLLFLTGGSPM</sequence>
<evidence type="ECO:0000313" key="3">
    <source>
        <dbReference type="EMBL" id="MBP3966000.1"/>
    </source>
</evidence>
<dbReference type="PANTHER" id="PTHR43364">
    <property type="entry name" value="NADH-SPECIFIC METHYLGLYOXAL REDUCTASE-RELATED"/>
    <property type="match status" value="1"/>
</dbReference>
<proteinExistence type="predicted"/>
<protein>
    <submittedName>
        <fullName evidence="3">Aldo/keto reductase</fullName>
    </submittedName>
</protein>
<keyword evidence="4" id="KW-1185">Reference proteome</keyword>